<dbReference type="Proteomes" id="UP000650081">
    <property type="component" value="Unassembled WGS sequence"/>
</dbReference>
<dbReference type="GO" id="GO:0000287">
    <property type="term" value="F:magnesium ion binding"/>
    <property type="evidence" value="ECO:0007669"/>
    <property type="project" value="UniProtKB-UniRule"/>
</dbReference>
<sequence length="216" mass="22764">MSTASLIARRLLEAGAVKLQPSEPFTWASGLRSPIYCDNRVLLSYPTVRTEVVAGLVELAGQFPGIEGIAGVATAGIPHGALLADRLGLPFVYIRSKAKEHGQQNQIEGRIEPGQRYLVVEDLISTGGSALQAIAALRAAGGEAIGALAIFSYEFPAAVRAFEQADVPLATLSNYSSLLAEAAREGQIAKAEAEALTEWASDPRAWSDAFSAARQA</sequence>
<comment type="pathway">
    <text evidence="1 6">Pyrimidine metabolism; UMP biosynthesis via de novo pathway; UMP from orotate: step 1/2.</text>
</comment>
<proteinExistence type="inferred from homology"/>
<dbReference type="InterPro" id="IPR029057">
    <property type="entry name" value="PRTase-like"/>
</dbReference>
<dbReference type="HAMAP" id="MF_01208">
    <property type="entry name" value="PyrE"/>
    <property type="match status" value="1"/>
</dbReference>
<dbReference type="NCBIfam" id="TIGR00336">
    <property type="entry name" value="pyrE"/>
    <property type="match status" value="1"/>
</dbReference>
<organism evidence="8 9">
    <name type="scientific">Neolewinella lacunae</name>
    <dbReference type="NCBI Taxonomy" id="1517758"/>
    <lineage>
        <taxon>Bacteria</taxon>
        <taxon>Pseudomonadati</taxon>
        <taxon>Bacteroidota</taxon>
        <taxon>Saprospiria</taxon>
        <taxon>Saprospirales</taxon>
        <taxon>Lewinellaceae</taxon>
        <taxon>Neolewinella</taxon>
    </lineage>
</organism>
<comment type="function">
    <text evidence="6">Catalyzes the transfer of a ribosyl phosphate group from 5-phosphoribose 1-diphosphate to orotate, leading to the formation of orotidine monophosphate (OMP).</text>
</comment>
<feature type="binding site" evidence="6">
    <location>
        <position position="125"/>
    </location>
    <ligand>
        <name>orotate</name>
        <dbReference type="ChEBI" id="CHEBI:30839"/>
    </ligand>
</feature>
<feature type="binding site" evidence="6">
    <location>
        <position position="101"/>
    </location>
    <ligand>
        <name>5-phospho-alpha-D-ribose 1-diphosphate</name>
        <dbReference type="ChEBI" id="CHEBI:58017"/>
        <note>ligand shared between dimeric partners</note>
    </ligand>
</feature>
<dbReference type="Pfam" id="PF00156">
    <property type="entry name" value="Pribosyltran"/>
    <property type="match status" value="1"/>
</dbReference>
<evidence type="ECO:0000256" key="3">
    <source>
        <dbReference type="ARBA" id="ARBA00022676"/>
    </source>
</evidence>
<evidence type="ECO:0000256" key="1">
    <source>
        <dbReference type="ARBA" id="ARBA00004889"/>
    </source>
</evidence>
<comment type="subunit">
    <text evidence="6">Homodimer.</text>
</comment>
<keyword evidence="5 6" id="KW-0665">Pyrimidine biosynthesis</keyword>
<dbReference type="GO" id="GO:0044205">
    <property type="term" value="P:'de novo' UMP biosynthetic process"/>
    <property type="evidence" value="ECO:0007669"/>
    <property type="project" value="UniProtKB-UniRule"/>
</dbReference>
<feature type="binding site" evidence="6">
    <location>
        <position position="99"/>
    </location>
    <ligand>
        <name>5-phospho-alpha-D-ribose 1-diphosphate</name>
        <dbReference type="ChEBI" id="CHEBI:58017"/>
        <note>ligand shared between dimeric partners</note>
    </ligand>
</feature>
<comment type="cofactor">
    <cofactor evidence="6">
        <name>Mg(2+)</name>
        <dbReference type="ChEBI" id="CHEBI:18420"/>
    </cofactor>
</comment>
<gene>
    <name evidence="6" type="primary">pyrE</name>
    <name evidence="8" type="ORF">H9S92_18535</name>
</gene>
<feature type="binding site" description="in other chain" evidence="6">
    <location>
        <begin position="121"/>
        <end position="129"/>
    </location>
    <ligand>
        <name>5-phospho-alpha-D-ribose 1-diphosphate</name>
        <dbReference type="ChEBI" id="CHEBI:58017"/>
        <note>ligand shared between dimeric partners</note>
    </ligand>
</feature>
<dbReference type="InterPro" id="IPR000836">
    <property type="entry name" value="PRTase_dom"/>
</dbReference>
<evidence type="ECO:0000256" key="2">
    <source>
        <dbReference type="ARBA" id="ARBA00011971"/>
    </source>
</evidence>
<dbReference type="SUPFAM" id="SSF53271">
    <property type="entry name" value="PRTase-like"/>
    <property type="match status" value="1"/>
</dbReference>
<keyword evidence="9" id="KW-1185">Reference proteome</keyword>
<dbReference type="GO" id="GO:0019856">
    <property type="term" value="P:pyrimidine nucleobase biosynthetic process"/>
    <property type="evidence" value="ECO:0007669"/>
    <property type="project" value="TreeGrafter"/>
</dbReference>
<evidence type="ECO:0000259" key="7">
    <source>
        <dbReference type="Pfam" id="PF00156"/>
    </source>
</evidence>
<evidence type="ECO:0000313" key="9">
    <source>
        <dbReference type="Proteomes" id="UP000650081"/>
    </source>
</evidence>
<evidence type="ECO:0000313" key="8">
    <source>
        <dbReference type="EMBL" id="MBC6996175.1"/>
    </source>
</evidence>
<reference evidence="8" key="1">
    <citation type="submission" date="2020-08" db="EMBL/GenBank/DDBJ databases">
        <title>Lewinella bacteria from marine environments.</title>
        <authorList>
            <person name="Zhong Y."/>
        </authorList>
    </citation>
    <scope>NUCLEOTIDE SEQUENCE</scope>
    <source>
        <strain evidence="8">KCTC 42187</strain>
    </source>
</reference>
<keyword evidence="4 6" id="KW-0808">Transferase</keyword>
<comment type="caution">
    <text evidence="6">Lacks conserved residue(s) required for the propagation of feature annotation.</text>
</comment>
<feature type="binding site" evidence="6">
    <location>
        <position position="95"/>
    </location>
    <ligand>
        <name>5-phospho-alpha-D-ribose 1-diphosphate</name>
        <dbReference type="ChEBI" id="CHEBI:58017"/>
        <note>ligand shared between dimeric partners</note>
    </ligand>
</feature>
<evidence type="ECO:0000256" key="6">
    <source>
        <dbReference type="HAMAP-Rule" id="MF_01208"/>
    </source>
</evidence>
<evidence type="ECO:0000256" key="5">
    <source>
        <dbReference type="ARBA" id="ARBA00022975"/>
    </source>
</evidence>
<dbReference type="AlphaFoldDB" id="A0A923T8Z7"/>
<dbReference type="CDD" id="cd06223">
    <property type="entry name" value="PRTases_typeI"/>
    <property type="match status" value="1"/>
</dbReference>
<dbReference type="EMBL" id="JACSIT010000149">
    <property type="protein sequence ID" value="MBC6996175.1"/>
    <property type="molecule type" value="Genomic_DNA"/>
</dbReference>
<name>A0A923T8Z7_9BACT</name>
<dbReference type="GO" id="GO:0004588">
    <property type="term" value="F:orotate phosphoribosyltransferase activity"/>
    <property type="evidence" value="ECO:0007669"/>
    <property type="project" value="UniProtKB-UniRule"/>
</dbReference>
<comment type="caution">
    <text evidence="8">The sequence shown here is derived from an EMBL/GenBank/DDBJ whole genome shotgun (WGS) entry which is preliminary data.</text>
</comment>
<comment type="similarity">
    <text evidence="6">Belongs to the purine/pyrimidine phosphoribosyltransferase family. PyrE subfamily.</text>
</comment>
<dbReference type="InterPro" id="IPR004467">
    <property type="entry name" value="Or_phspho_trans_dom"/>
</dbReference>
<dbReference type="RefSeq" id="WP_187468190.1">
    <property type="nucleotide sequence ID" value="NZ_JACSIT010000149.1"/>
</dbReference>
<dbReference type="InterPro" id="IPR023031">
    <property type="entry name" value="OPRT"/>
</dbReference>
<dbReference type="EC" id="2.4.2.10" evidence="2 6"/>
<feature type="domain" description="Phosphoribosyltransferase" evidence="7">
    <location>
        <begin position="69"/>
        <end position="151"/>
    </location>
</feature>
<protein>
    <recommendedName>
        <fullName evidence="2 6">Orotate phosphoribosyltransferase</fullName>
        <shortName evidence="6">OPRT</shortName>
        <shortName evidence="6">OPRTase</shortName>
        <ecNumber evidence="2 6">2.4.2.10</ecNumber>
    </recommendedName>
</protein>
<keyword evidence="3 6" id="KW-0328">Glycosyltransferase</keyword>
<accession>A0A923T8Z7</accession>
<dbReference type="Gene3D" id="3.40.50.2020">
    <property type="match status" value="1"/>
</dbReference>
<dbReference type="PANTHER" id="PTHR19278:SF9">
    <property type="entry name" value="URIDINE 5'-MONOPHOSPHATE SYNTHASE"/>
    <property type="match status" value="1"/>
</dbReference>
<evidence type="ECO:0000256" key="4">
    <source>
        <dbReference type="ARBA" id="ARBA00022679"/>
    </source>
</evidence>
<keyword evidence="6" id="KW-0460">Magnesium</keyword>
<dbReference type="PANTHER" id="PTHR19278">
    <property type="entry name" value="OROTATE PHOSPHORIBOSYLTRANSFERASE"/>
    <property type="match status" value="1"/>
</dbReference>
<comment type="catalytic activity">
    <reaction evidence="6">
        <text>orotidine 5'-phosphate + diphosphate = orotate + 5-phospho-alpha-D-ribose 1-diphosphate</text>
        <dbReference type="Rhea" id="RHEA:10380"/>
        <dbReference type="ChEBI" id="CHEBI:30839"/>
        <dbReference type="ChEBI" id="CHEBI:33019"/>
        <dbReference type="ChEBI" id="CHEBI:57538"/>
        <dbReference type="ChEBI" id="CHEBI:58017"/>
        <dbReference type="EC" id="2.4.2.10"/>
    </reaction>
</comment>